<dbReference type="Proteomes" id="UP001367508">
    <property type="component" value="Unassembled WGS sequence"/>
</dbReference>
<organism evidence="1 2">
    <name type="scientific">Canavalia gladiata</name>
    <name type="common">Sword bean</name>
    <name type="synonym">Dolichos gladiatus</name>
    <dbReference type="NCBI Taxonomy" id="3824"/>
    <lineage>
        <taxon>Eukaryota</taxon>
        <taxon>Viridiplantae</taxon>
        <taxon>Streptophyta</taxon>
        <taxon>Embryophyta</taxon>
        <taxon>Tracheophyta</taxon>
        <taxon>Spermatophyta</taxon>
        <taxon>Magnoliopsida</taxon>
        <taxon>eudicotyledons</taxon>
        <taxon>Gunneridae</taxon>
        <taxon>Pentapetalae</taxon>
        <taxon>rosids</taxon>
        <taxon>fabids</taxon>
        <taxon>Fabales</taxon>
        <taxon>Fabaceae</taxon>
        <taxon>Papilionoideae</taxon>
        <taxon>50 kb inversion clade</taxon>
        <taxon>NPAAA clade</taxon>
        <taxon>indigoferoid/millettioid clade</taxon>
        <taxon>Phaseoleae</taxon>
        <taxon>Canavalia</taxon>
    </lineage>
</organism>
<evidence type="ECO:0000313" key="1">
    <source>
        <dbReference type="EMBL" id="KAK7339144.1"/>
    </source>
</evidence>
<dbReference type="AlphaFoldDB" id="A0AAN9LRK4"/>
<comment type="caution">
    <text evidence="1">The sequence shown here is derived from an EMBL/GenBank/DDBJ whole genome shotgun (WGS) entry which is preliminary data.</text>
</comment>
<proteinExistence type="predicted"/>
<keyword evidence="2" id="KW-1185">Reference proteome</keyword>
<gene>
    <name evidence="1" type="ORF">VNO77_19792</name>
</gene>
<name>A0AAN9LRK4_CANGL</name>
<dbReference type="EMBL" id="JAYMYQ010000004">
    <property type="protein sequence ID" value="KAK7339144.1"/>
    <property type="molecule type" value="Genomic_DNA"/>
</dbReference>
<sequence>MGQNSLPLLLQRVGSLNQKAPFCGDLVSTIASVVTNSKTCILIYYRTSEVALVQLIHQQEKTYPAFSTNTSFTLKFDESINITLQEKDNFVRHWKEESTSTIDEVIKAIDLLDHQLTPSSKQRLSQPIAQTRSLKLESVA</sequence>
<reference evidence="1 2" key="1">
    <citation type="submission" date="2024-01" db="EMBL/GenBank/DDBJ databases">
        <title>The genomes of 5 underutilized Papilionoideae crops provide insights into root nodulation and disease resistanc.</title>
        <authorList>
            <person name="Jiang F."/>
        </authorList>
    </citation>
    <scope>NUCLEOTIDE SEQUENCE [LARGE SCALE GENOMIC DNA]</scope>
    <source>
        <strain evidence="1">LVBAO_FW01</strain>
        <tissue evidence="1">Leaves</tissue>
    </source>
</reference>
<accession>A0AAN9LRK4</accession>
<evidence type="ECO:0000313" key="2">
    <source>
        <dbReference type="Proteomes" id="UP001367508"/>
    </source>
</evidence>
<protein>
    <submittedName>
        <fullName evidence="1">Uncharacterized protein</fullName>
    </submittedName>
</protein>